<protein>
    <submittedName>
        <fullName evidence="2">Uncharacterized protein</fullName>
    </submittedName>
</protein>
<feature type="region of interest" description="Disordered" evidence="1">
    <location>
        <begin position="61"/>
        <end position="188"/>
    </location>
</feature>
<evidence type="ECO:0000313" key="2">
    <source>
        <dbReference type="EMBL" id="KAF1980065.1"/>
    </source>
</evidence>
<reference evidence="2" key="1">
    <citation type="journal article" date="2020" name="Stud. Mycol.">
        <title>101 Dothideomycetes genomes: a test case for predicting lifestyles and emergence of pathogens.</title>
        <authorList>
            <person name="Haridas S."/>
            <person name="Albert R."/>
            <person name="Binder M."/>
            <person name="Bloem J."/>
            <person name="Labutti K."/>
            <person name="Salamov A."/>
            <person name="Andreopoulos B."/>
            <person name="Baker S."/>
            <person name="Barry K."/>
            <person name="Bills G."/>
            <person name="Bluhm B."/>
            <person name="Cannon C."/>
            <person name="Castanera R."/>
            <person name="Culley D."/>
            <person name="Daum C."/>
            <person name="Ezra D."/>
            <person name="Gonzalez J."/>
            <person name="Henrissat B."/>
            <person name="Kuo A."/>
            <person name="Liang C."/>
            <person name="Lipzen A."/>
            <person name="Lutzoni F."/>
            <person name="Magnuson J."/>
            <person name="Mondo S."/>
            <person name="Nolan M."/>
            <person name="Ohm R."/>
            <person name="Pangilinan J."/>
            <person name="Park H.-J."/>
            <person name="Ramirez L."/>
            <person name="Alfaro M."/>
            <person name="Sun H."/>
            <person name="Tritt A."/>
            <person name="Yoshinaga Y."/>
            <person name="Zwiers L.-H."/>
            <person name="Turgeon B."/>
            <person name="Goodwin S."/>
            <person name="Spatafora J."/>
            <person name="Crous P."/>
            <person name="Grigoriev I."/>
        </authorList>
    </citation>
    <scope>NUCLEOTIDE SEQUENCE</scope>
    <source>
        <strain evidence="2">CBS 107.79</strain>
    </source>
</reference>
<name>A0A6A5VT30_9PLEO</name>
<feature type="region of interest" description="Disordered" evidence="1">
    <location>
        <begin position="211"/>
        <end position="230"/>
    </location>
</feature>
<evidence type="ECO:0000256" key="1">
    <source>
        <dbReference type="SAM" id="MobiDB-lite"/>
    </source>
</evidence>
<keyword evidence="3" id="KW-1185">Reference proteome</keyword>
<feature type="compositionally biased region" description="Basic and acidic residues" evidence="1">
    <location>
        <begin position="71"/>
        <end position="87"/>
    </location>
</feature>
<feature type="region of interest" description="Disordered" evidence="1">
    <location>
        <begin position="18"/>
        <end position="47"/>
    </location>
</feature>
<dbReference type="AlphaFoldDB" id="A0A6A5VT30"/>
<evidence type="ECO:0000313" key="3">
    <source>
        <dbReference type="Proteomes" id="UP000800036"/>
    </source>
</evidence>
<proteinExistence type="predicted"/>
<sequence>MEGKVVRSIPIETQIAQHKWVRRRRPGAYNQSNSSDRKPGRPDRELAAQCHYSTYVAEIIEEDEETVDASGPDKKTIDTTRSDKEAIDTSSPFTRSRHQHANVDARAPDISAPSPSSIPGASMPLPASGARSLSATGSRTAAPEVPVTVRWTPPLSPSSAPDRSVSSSRDSPINSFPPGPTTFLDRTSTSLPFGTRALETRSLLSTRPGVSRTIPMVVPPPVASPTTDTNTTSTMACECDEEAIVVMYCGYCSVVTSCSRTQQRTSSISPSLVVLILSVD</sequence>
<gene>
    <name evidence="2" type="ORF">BU23DRAFT_594414</name>
</gene>
<feature type="compositionally biased region" description="Low complexity" evidence="1">
    <location>
        <begin position="157"/>
        <end position="172"/>
    </location>
</feature>
<dbReference type="EMBL" id="ML976656">
    <property type="protein sequence ID" value="KAF1980065.1"/>
    <property type="molecule type" value="Genomic_DNA"/>
</dbReference>
<feature type="compositionally biased region" description="Low complexity" evidence="1">
    <location>
        <begin position="108"/>
        <end position="124"/>
    </location>
</feature>
<accession>A0A6A5VT30</accession>
<feature type="compositionally biased region" description="Basic and acidic residues" evidence="1">
    <location>
        <begin position="35"/>
        <end position="46"/>
    </location>
</feature>
<dbReference type="Proteomes" id="UP000800036">
    <property type="component" value="Unassembled WGS sequence"/>
</dbReference>
<organism evidence="2 3">
    <name type="scientific">Bimuria novae-zelandiae CBS 107.79</name>
    <dbReference type="NCBI Taxonomy" id="1447943"/>
    <lineage>
        <taxon>Eukaryota</taxon>
        <taxon>Fungi</taxon>
        <taxon>Dikarya</taxon>
        <taxon>Ascomycota</taxon>
        <taxon>Pezizomycotina</taxon>
        <taxon>Dothideomycetes</taxon>
        <taxon>Pleosporomycetidae</taxon>
        <taxon>Pleosporales</taxon>
        <taxon>Massarineae</taxon>
        <taxon>Didymosphaeriaceae</taxon>
        <taxon>Bimuria</taxon>
    </lineage>
</organism>